<comment type="caution">
    <text evidence="1">The sequence shown here is derived from an EMBL/GenBank/DDBJ whole genome shotgun (WGS) entry which is preliminary data.</text>
</comment>
<evidence type="ECO:0000313" key="2">
    <source>
        <dbReference type="Proteomes" id="UP000828390"/>
    </source>
</evidence>
<dbReference type="AlphaFoldDB" id="A0A9D3YTP9"/>
<protein>
    <submittedName>
        <fullName evidence="1">Uncharacterized protein</fullName>
    </submittedName>
</protein>
<dbReference type="Proteomes" id="UP000828390">
    <property type="component" value="Unassembled WGS sequence"/>
</dbReference>
<evidence type="ECO:0000313" key="1">
    <source>
        <dbReference type="EMBL" id="KAH3704705.1"/>
    </source>
</evidence>
<dbReference type="EMBL" id="JAIWYP010000015">
    <property type="protein sequence ID" value="KAH3704705.1"/>
    <property type="molecule type" value="Genomic_DNA"/>
</dbReference>
<reference evidence="1" key="2">
    <citation type="submission" date="2020-11" db="EMBL/GenBank/DDBJ databases">
        <authorList>
            <person name="McCartney M.A."/>
            <person name="Auch B."/>
            <person name="Kono T."/>
            <person name="Mallez S."/>
            <person name="Becker A."/>
            <person name="Gohl D.M."/>
            <person name="Silverstein K.A.T."/>
            <person name="Koren S."/>
            <person name="Bechman K.B."/>
            <person name="Herman A."/>
            <person name="Abrahante J.E."/>
            <person name="Garbe J."/>
        </authorList>
    </citation>
    <scope>NUCLEOTIDE SEQUENCE</scope>
    <source>
        <strain evidence="1">Duluth1</strain>
        <tissue evidence="1">Whole animal</tissue>
    </source>
</reference>
<accession>A0A9D3YTP9</accession>
<organism evidence="1 2">
    <name type="scientific">Dreissena polymorpha</name>
    <name type="common">Zebra mussel</name>
    <name type="synonym">Mytilus polymorpha</name>
    <dbReference type="NCBI Taxonomy" id="45954"/>
    <lineage>
        <taxon>Eukaryota</taxon>
        <taxon>Metazoa</taxon>
        <taxon>Spiralia</taxon>
        <taxon>Lophotrochozoa</taxon>
        <taxon>Mollusca</taxon>
        <taxon>Bivalvia</taxon>
        <taxon>Autobranchia</taxon>
        <taxon>Heteroconchia</taxon>
        <taxon>Euheterodonta</taxon>
        <taxon>Imparidentia</taxon>
        <taxon>Neoheterodontei</taxon>
        <taxon>Myida</taxon>
        <taxon>Dreissenoidea</taxon>
        <taxon>Dreissenidae</taxon>
        <taxon>Dreissena</taxon>
    </lineage>
</organism>
<name>A0A9D3YTP9_DREPO</name>
<proteinExistence type="predicted"/>
<sequence length="150" mass="17639">MLTTLKLNSLQDRRVYNRLVMLYNIAGGMVPAVDPDEYLTSKPQRRTVKVKTYSDYTSSIILDRHITNNSRAFKIPSGQTNQYKLVSWKHLCWGTIWTIAWCANRQWRVLNKPSQITSEVSSPVEIYQRWSFYVYEQIREASNQPYNKAL</sequence>
<keyword evidence="2" id="KW-1185">Reference proteome</keyword>
<gene>
    <name evidence="1" type="ORF">DPMN_079767</name>
</gene>
<reference evidence="1" key="1">
    <citation type="journal article" date="2019" name="bioRxiv">
        <title>The Genome of the Zebra Mussel, Dreissena polymorpha: A Resource for Invasive Species Research.</title>
        <authorList>
            <person name="McCartney M.A."/>
            <person name="Auch B."/>
            <person name="Kono T."/>
            <person name="Mallez S."/>
            <person name="Zhang Y."/>
            <person name="Obille A."/>
            <person name="Becker A."/>
            <person name="Abrahante J.E."/>
            <person name="Garbe J."/>
            <person name="Badalamenti J.P."/>
            <person name="Herman A."/>
            <person name="Mangelson H."/>
            <person name="Liachko I."/>
            <person name="Sullivan S."/>
            <person name="Sone E.D."/>
            <person name="Koren S."/>
            <person name="Silverstein K.A.T."/>
            <person name="Beckman K.B."/>
            <person name="Gohl D.M."/>
        </authorList>
    </citation>
    <scope>NUCLEOTIDE SEQUENCE</scope>
    <source>
        <strain evidence="1">Duluth1</strain>
        <tissue evidence="1">Whole animal</tissue>
    </source>
</reference>